<comment type="caution">
    <text evidence="5">The sequence shown here is derived from an EMBL/GenBank/DDBJ whole genome shotgun (WGS) entry which is preliminary data.</text>
</comment>
<proteinExistence type="inferred from homology"/>
<dbReference type="PANTHER" id="PTHR31352">
    <property type="entry name" value="BETA-AMYLASE 1, CHLOROPLASTIC"/>
    <property type="match status" value="1"/>
</dbReference>
<dbReference type="EC" id="3.2.1.2" evidence="4"/>
<name>A0AAW2T209_SESRA</name>
<dbReference type="InterPro" id="IPR001554">
    <property type="entry name" value="Glyco_hydro_14"/>
</dbReference>
<gene>
    <name evidence="5" type="ORF">Sradi_2186300</name>
</gene>
<dbReference type="EMBL" id="JACGWJ010000009">
    <property type="protein sequence ID" value="KAL0398430.1"/>
    <property type="molecule type" value="Genomic_DNA"/>
</dbReference>
<dbReference type="GO" id="GO:0000272">
    <property type="term" value="P:polysaccharide catabolic process"/>
    <property type="evidence" value="ECO:0007669"/>
    <property type="project" value="UniProtKB-KW"/>
</dbReference>
<keyword evidence="2 4" id="KW-0119">Carbohydrate metabolism</keyword>
<dbReference type="Gene3D" id="3.20.20.80">
    <property type="entry name" value="Glycosidases"/>
    <property type="match status" value="2"/>
</dbReference>
<dbReference type="PANTHER" id="PTHR31352:SF58">
    <property type="entry name" value="BETA-AMYLASE 2, CHLOROPLASTIC"/>
    <property type="match status" value="1"/>
</dbReference>
<evidence type="ECO:0000256" key="1">
    <source>
        <dbReference type="ARBA" id="ARBA00005652"/>
    </source>
</evidence>
<evidence type="ECO:0000313" key="5">
    <source>
        <dbReference type="EMBL" id="KAL0398430.1"/>
    </source>
</evidence>
<dbReference type="GO" id="GO:0016161">
    <property type="term" value="F:beta-amylase activity"/>
    <property type="evidence" value="ECO:0007669"/>
    <property type="project" value="UniProtKB-EC"/>
</dbReference>
<evidence type="ECO:0000256" key="3">
    <source>
        <dbReference type="ARBA" id="ARBA00023326"/>
    </source>
</evidence>
<reference evidence="5" key="2">
    <citation type="journal article" date="2024" name="Plant">
        <title>Genomic evolution and insights into agronomic trait innovations of Sesamum species.</title>
        <authorList>
            <person name="Miao H."/>
            <person name="Wang L."/>
            <person name="Qu L."/>
            <person name="Liu H."/>
            <person name="Sun Y."/>
            <person name="Le M."/>
            <person name="Wang Q."/>
            <person name="Wei S."/>
            <person name="Zheng Y."/>
            <person name="Lin W."/>
            <person name="Duan Y."/>
            <person name="Cao H."/>
            <person name="Xiong S."/>
            <person name="Wang X."/>
            <person name="Wei L."/>
            <person name="Li C."/>
            <person name="Ma Q."/>
            <person name="Ju M."/>
            <person name="Zhao R."/>
            <person name="Li G."/>
            <person name="Mu C."/>
            <person name="Tian Q."/>
            <person name="Mei H."/>
            <person name="Zhang T."/>
            <person name="Gao T."/>
            <person name="Zhang H."/>
        </authorList>
    </citation>
    <scope>NUCLEOTIDE SEQUENCE</scope>
    <source>
        <strain evidence="5">G02</strain>
    </source>
</reference>
<protein>
    <recommendedName>
        <fullName evidence="4">Beta-amylase</fullName>
        <ecNumber evidence="4">3.2.1.2</ecNumber>
    </recommendedName>
</protein>
<keyword evidence="3 4" id="KW-0624">Polysaccharide degradation</keyword>
<dbReference type="InterPro" id="IPR017853">
    <property type="entry name" value="GH"/>
</dbReference>
<keyword evidence="4" id="KW-0378">Hydrolase</keyword>
<organism evidence="5">
    <name type="scientific">Sesamum radiatum</name>
    <name type="common">Black benniseed</name>
    <dbReference type="NCBI Taxonomy" id="300843"/>
    <lineage>
        <taxon>Eukaryota</taxon>
        <taxon>Viridiplantae</taxon>
        <taxon>Streptophyta</taxon>
        <taxon>Embryophyta</taxon>
        <taxon>Tracheophyta</taxon>
        <taxon>Spermatophyta</taxon>
        <taxon>Magnoliopsida</taxon>
        <taxon>eudicotyledons</taxon>
        <taxon>Gunneridae</taxon>
        <taxon>Pentapetalae</taxon>
        <taxon>asterids</taxon>
        <taxon>lamiids</taxon>
        <taxon>Lamiales</taxon>
        <taxon>Pedaliaceae</taxon>
        <taxon>Sesamum</taxon>
    </lineage>
</organism>
<dbReference type="Pfam" id="PF01373">
    <property type="entry name" value="Glyco_hydro_14"/>
    <property type="match status" value="1"/>
</dbReference>
<keyword evidence="4" id="KW-0326">Glycosidase</keyword>
<dbReference type="PRINTS" id="PR00750">
    <property type="entry name" value="BETAAMYLASE"/>
</dbReference>
<accession>A0AAW2T209</accession>
<evidence type="ECO:0000256" key="4">
    <source>
        <dbReference type="RuleBase" id="RU000509"/>
    </source>
</evidence>
<dbReference type="AlphaFoldDB" id="A0AAW2T209"/>
<comment type="similarity">
    <text evidence="1 4">Belongs to the glycosyl hydrolase 14 family.</text>
</comment>
<comment type="catalytic activity">
    <reaction evidence="4">
        <text>Hydrolysis of (1-&gt;4)-alpha-D-glucosidic linkages in polysaccharides so as to remove successive maltose units from the non-reducing ends of the chains.</text>
        <dbReference type="EC" id="3.2.1.2"/>
    </reaction>
</comment>
<dbReference type="SUPFAM" id="SSF51445">
    <property type="entry name" value="(Trans)glycosidases"/>
    <property type="match status" value="1"/>
</dbReference>
<reference evidence="5" key="1">
    <citation type="submission" date="2020-06" db="EMBL/GenBank/DDBJ databases">
        <authorList>
            <person name="Li T."/>
            <person name="Hu X."/>
            <person name="Zhang T."/>
            <person name="Song X."/>
            <person name="Zhang H."/>
            <person name="Dai N."/>
            <person name="Sheng W."/>
            <person name="Hou X."/>
            <person name="Wei L."/>
        </authorList>
    </citation>
    <scope>NUCLEOTIDE SEQUENCE</scope>
    <source>
        <strain evidence="5">G02</strain>
        <tissue evidence="5">Leaf</tissue>
    </source>
</reference>
<evidence type="ECO:0000256" key="2">
    <source>
        <dbReference type="ARBA" id="ARBA00023277"/>
    </source>
</evidence>
<sequence>MAFNVPFLDLFRGYSAPSATVSFGRSRATVACRATSGFQQVTRNFPLVQRREVLKSSAPSRTMVRCSGKKFAKDSATLGNQQEVTRNFSLVQRREVLKSSAPSRTMVRCSGKKFAKGSATLGNQPEVLGIIPRVHKQDFTNTPVIHVYVMLPYLTSISPFFWKQLGTFNTDGELADPNNLMNQLKILKSINVDRVMVACWWGIVEGRGPRQYKWGGYKKLFQIVRKLKFKCYDMYLTKSLEDVSKLRGSQFSGRKPEGTGSYNSKSNDTEFFRDEGEFDGFFGQFFLSWYSRVLINHGDQVLAQANRAFAASHGDGTEEDTANGTNIADRIQREFNISKFLALTHRVIDEGDVQALDALAELKTKWEANIGPIPIVPKPPPLQRSEWQSFLPTRGLIALPLHAIRNPNLWTRLSWHRAWAIMIRRWIHKG</sequence>